<dbReference type="InterPro" id="IPR017208">
    <property type="entry name" value="UCP037442_abhydr"/>
</dbReference>
<evidence type="ECO:0000256" key="1">
    <source>
        <dbReference type="SAM" id="Phobius"/>
    </source>
</evidence>
<evidence type="ECO:0000313" key="4">
    <source>
        <dbReference type="Proteomes" id="UP001569428"/>
    </source>
</evidence>
<dbReference type="SUPFAM" id="SSF53474">
    <property type="entry name" value="alpha/beta-Hydrolases"/>
    <property type="match status" value="1"/>
</dbReference>
<dbReference type="RefSeq" id="WP_371839006.1">
    <property type="nucleotide sequence ID" value="NZ_JBGMEK010000020.1"/>
</dbReference>
<organism evidence="3 4">
    <name type="scientific">Microbulbifer epialgicus</name>
    <dbReference type="NCBI Taxonomy" id="393907"/>
    <lineage>
        <taxon>Bacteria</taxon>
        <taxon>Pseudomonadati</taxon>
        <taxon>Pseudomonadota</taxon>
        <taxon>Gammaproteobacteria</taxon>
        <taxon>Cellvibrionales</taxon>
        <taxon>Microbulbiferaceae</taxon>
        <taxon>Microbulbifer</taxon>
    </lineage>
</organism>
<name>A0ABV4P081_9GAMM</name>
<dbReference type="Pfam" id="PF12697">
    <property type="entry name" value="Abhydrolase_6"/>
    <property type="match status" value="1"/>
</dbReference>
<reference evidence="3 4" key="1">
    <citation type="submission" date="2024-08" db="EMBL/GenBank/DDBJ databases">
        <authorList>
            <person name="Ishaq N."/>
        </authorList>
    </citation>
    <scope>NUCLEOTIDE SEQUENCE [LARGE SCALE GENOMIC DNA]</scope>
    <source>
        <strain evidence="3 4">DSM 18651</strain>
    </source>
</reference>
<dbReference type="Gene3D" id="3.40.50.1820">
    <property type="entry name" value="alpha/beta hydrolase"/>
    <property type="match status" value="1"/>
</dbReference>
<accession>A0ABV4P081</accession>
<keyword evidence="4" id="KW-1185">Reference proteome</keyword>
<keyword evidence="1" id="KW-0472">Membrane</keyword>
<dbReference type="GO" id="GO:0016787">
    <property type="term" value="F:hydrolase activity"/>
    <property type="evidence" value="ECO:0007669"/>
    <property type="project" value="UniProtKB-KW"/>
</dbReference>
<sequence>MHQEILDLDFGAFQVPVTTVRNASGPLALVVPAMGIPANRYRRLLEELQQLGYSTAITELPGTGESLPRPSRNADYGYNDLVFSFFPQLLALLEKPFPGGPALILGHSIGGQASTLAARAGLTGNAKVVTIAAGHVDYRSWQGRQRYALLALAAVASVTSSLLGYFPGARVGFGWREARRLMKDWSSAIFNGRFAPEKTFGERQPTKQPSLHIALTGDPFAPVQATRKLASIVGGETRELTTGHLKGNPHLSWIKNPRPIIATVDSWMNQPPVASP</sequence>
<keyword evidence="1" id="KW-1133">Transmembrane helix</keyword>
<dbReference type="InterPro" id="IPR000073">
    <property type="entry name" value="AB_hydrolase_1"/>
</dbReference>
<protein>
    <submittedName>
        <fullName evidence="3">Alpha/beta fold hydrolase</fullName>
    </submittedName>
</protein>
<evidence type="ECO:0000313" key="3">
    <source>
        <dbReference type="EMBL" id="MFA0811444.1"/>
    </source>
</evidence>
<dbReference type="Proteomes" id="UP001569428">
    <property type="component" value="Unassembled WGS sequence"/>
</dbReference>
<evidence type="ECO:0000259" key="2">
    <source>
        <dbReference type="Pfam" id="PF12697"/>
    </source>
</evidence>
<comment type="caution">
    <text evidence="3">The sequence shown here is derived from an EMBL/GenBank/DDBJ whole genome shotgun (WGS) entry which is preliminary data.</text>
</comment>
<keyword evidence="3" id="KW-0378">Hydrolase</keyword>
<keyword evidence="1" id="KW-0812">Transmembrane</keyword>
<proteinExistence type="predicted"/>
<dbReference type="EMBL" id="JBGMEK010000020">
    <property type="protein sequence ID" value="MFA0811444.1"/>
    <property type="molecule type" value="Genomic_DNA"/>
</dbReference>
<feature type="domain" description="AB hydrolase-1" evidence="2">
    <location>
        <begin position="46"/>
        <end position="250"/>
    </location>
</feature>
<gene>
    <name evidence="3" type="ORF">ACCI49_10990</name>
</gene>
<feature type="transmembrane region" description="Helical" evidence="1">
    <location>
        <begin position="147"/>
        <end position="166"/>
    </location>
</feature>
<dbReference type="PIRSF" id="PIRSF037442">
    <property type="entry name" value="UCP037442_abhydr"/>
    <property type="match status" value="1"/>
</dbReference>
<dbReference type="InterPro" id="IPR029058">
    <property type="entry name" value="AB_hydrolase_fold"/>
</dbReference>